<dbReference type="AlphaFoldDB" id="A0A0S7BN77"/>
<feature type="binding site" evidence="2">
    <location>
        <begin position="27"/>
        <end position="30"/>
    </location>
    <ligand>
        <name>substrate</name>
    </ligand>
</feature>
<feature type="binding site" evidence="2">
    <location>
        <position position="75"/>
    </location>
    <ligand>
        <name>substrate</name>
    </ligand>
</feature>
<organism evidence="3">
    <name type="scientific">Longilinea arvoryzae</name>
    <dbReference type="NCBI Taxonomy" id="360412"/>
    <lineage>
        <taxon>Bacteria</taxon>
        <taxon>Bacillati</taxon>
        <taxon>Chloroflexota</taxon>
        <taxon>Anaerolineae</taxon>
        <taxon>Anaerolineales</taxon>
        <taxon>Anaerolineaceae</taxon>
        <taxon>Longilinea</taxon>
    </lineage>
</organism>
<evidence type="ECO:0000313" key="3">
    <source>
        <dbReference type="EMBL" id="GAP15425.1"/>
    </source>
</evidence>
<dbReference type="SUPFAM" id="SSF64005">
    <property type="entry name" value="Undecaprenyl diphosphate synthase"/>
    <property type="match status" value="1"/>
</dbReference>
<keyword evidence="1 2" id="KW-0808">Transferase</keyword>
<feature type="binding site" evidence="2">
    <location>
        <position position="26"/>
    </location>
    <ligand>
        <name>Mg(2+)</name>
        <dbReference type="ChEBI" id="CHEBI:18420"/>
    </ligand>
</feature>
<dbReference type="InterPro" id="IPR036424">
    <property type="entry name" value="UPP_synth-like_sf"/>
</dbReference>
<dbReference type="PANTHER" id="PTHR10291">
    <property type="entry name" value="DEHYDRODOLICHYL DIPHOSPHATE SYNTHASE FAMILY MEMBER"/>
    <property type="match status" value="1"/>
</dbReference>
<dbReference type="PROSITE" id="PS01066">
    <property type="entry name" value="UPP_SYNTHASE"/>
    <property type="match status" value="1"/>
</dbReference>
<comment type="function">
    <text evidence="2">Catalyzes the condensation of isopentenyl diphosphate (IPP) with allylic pyrophosphates generating different type of terpenoids.</text>
</comment>
<comment type="subunit">
    <text evidence="2">Homodimer.</text>
</comment>
<feature type="binding site" evidence="2">
    <location>
        <position position="209"/>
    </location>
    <ligand>
        <name>Mg(2+)</name>
        <dbReference type="ChEBI" id="CHEBI:18420"/>
    </ligand>
</feature>
<dbReference type="GO" id="GO:0016094">
    <property type="term" value="P:polyprenol biosynthetic process"/>
    <property type="evidence" value="ECO:0007669"/>
    <property type="project" value="TreeGrafter"/>
</dbReference>
<feature type="active site" evidence="2">
    <location>
        <position position="26"/>
    </location>
</feature>
<keyword evidence="2" id="KW-0479">Metal-binding</keyword>
<feature type="active site" description="Proton acceptor" evidence="2">
    <location>
        <position position="74"/>
    </location>
</feature>
<accession>A0A0S7BN77</accession>
<dbReference type="InterPro" id="IPR001441">
    <property type="entry name" value="UPP_synth-like"/>
</dbReference>
<dbReference type="FunFam" id="3.40.1180.10:FF:000001">
    <property type="entry name" value="(2E,6E)-farnesyl-diphosphate-specific ditrans,polycis-undecaprenyl-diphosphate synthase"/>
    <property type="match status" value="1"/>
</dbReference>
<comment type="cofactor">
    <cofactor evidence="2">
        <name>Mg(2+)</name>
        <dbReference type="ChEBI" id="CHEBI:18420"/>
    </cofactor>
    <text evidence="2">Binds 2 magnesium ions per subunit.</text>
</comment>
<dbReference type="Proteomes" id="UP000055060">
    <property type="component" value="Unassembled WGS sequence"/>
</dbReference>
<feature type="binding site" evidence="2">
    <location>
        <position position="190"/>
    </location>
    <ligand>
        <name>substrate</name>
    </ligand>
</feature>
<feature type="binding site" evidence="2">
    <location>
        <position position="39"/>
    </location>
    <ligand>
        <name>substrate</name>
    </ligand>
</feature>
<dbReference type="NCBIfam" id="NF011405">
    <property type="entry name" value="PRK14830.1"/>
    <property type="match status" value="1"/>
</dbReference>
<dbReference type="STRING" id="360412.LARV_03211"/>
<feature type="binding site" evidence="2">
    <location>
        <position position="31"/>
    </location>
    <ligand>
        <name>substrate</name>
    </ligand>
</feature>
<dbReference type="EMBL" id="DF967972">
    <property type="protein sequence ID" value="GAP15425.1"/>
    <property type="molecule type" value="Genomic_DNA"/>
</dbReference>
<dbReference type="Pfam" id="PF01255">
    <property type="entry name" value="Prenyltransf"/>
    <property type="match status" value="1"/>
</dbReference>
<dbReference type="EC" id="2.5.1.-" evidence="2"/>
<dbReference type="HAMAP" id="MF_01139">
    <property type="entry name" value="ISPT"/>
    <property type="match status" value="1"/>
</dbReference>
<name>A0A0S7BN77_9CHLR</name>
<keyword evidence="2" id="KW-0460">Magnesium</keyword>
<keyword evidence="4" id="KW-1185">Reference proteome</keyword>
<feature type="binding site" evidence="2">
    <location>
        <begin position="71"/>
        <end position="73"/>
    </location>
    <ligand>
        <name>substrate</name>
    </ligand>
</feature>
<evidence type="ECO:0000313" key="4">
    <source>
        <dbReference type="Proteomes" id="UP000055060"/>
    </source>
</evidence>
<dbReference type="Gene3D" id="3.40.1180.10">
    <property type="entry name" value="Decaprenyl diphosphate synthase-like"/>
    <property type="match status" value="1"/>
</dbReference>
<dbReference type="OrthoDB" id="4191603at2"/>
<dbReference type="GO" id="GO:0030145">
    <property type="term" value="F:manganese ion binding"/>
    <property type="evidence" value="ECO:0007669"/>
    <property type="project" value="TreeGrafter"/>
</dbReference>
<sequence>MDQSQPSNSSADLPAKTPTHIAIIMDGNGRWAAARGLPRLAGHRAGTENLRRVIRACVEFGIQYLTIYAFSTENWGRPSDEVEGLMHILSEVIDNELEELNSEGVQIRHIGRIDRMEEDVRNKVLHAVEVTRLNHRLVLSVAWNYGGRDEIVYAIQRMIADGKRPDEIDDELIAQYLFTAGMPDPDLVIRTSGEMRVSNFLTWQSVYSEWYFTPTLWPDFDKEELRKALEVYSQRDRRFGRLSTTGC</sequence>
<dbReference type="GO" id="GO:0005829">
    <property type="term" value="C:cytosol"/>
    <property type="evidence" value="ECO:0007669"/>
    <property type="project" value="TreeGrafter"/>
</dbReference>
<dbReference type="CDD" id="cd00475">
    <property type="entry name" value="Cis_IPPS"/>
    <property type="match status" value="1"/>
</dbReference>
<gene>
    <name evidence="3" type="ORF">LARV_03211</name>
</gene>
<dbReference type="PANTHER" id="PTHR10291:SF0">
    <property type="entry name" value="DEHYDRODOLICHYL DIPHOSPHATE SYNTHASE 2"/>
    <property type="match status" value="1"/>
</dbReference>
<dbReference type="RefSeq" id="WP_075074605.1">
    <property type="nucleotide sequence ID" value="NZ_DF967972.1"/>
</dbReference>
<dbReference type="InterPro" id="IPR018520">
    <property type="entry name" value="UPP_synth-like_CS"/>
</dbReference>
<comment type="similarity">
    <text evidence="2">Belongs to the UPP synthase family.</text>
</comment>
<feature type="binding site" evidence="2">
    <location>
        <begin position="196"/>
        <end position="198"/>
    </location>
    <ligand>
        <name>substrate</name>
    </ligand>
</feature>
<dbReference type="NCBIfam" id="TIGR00055">
    <property type="entry name" value="uppS"/>
    <property type="match status" value="1"/>
</dbReference>
<proteinExistence type="inferred from homology"/>
<dbReference type="GO" id="GO:0008834">
    <property type="term" value="F:ditrans,polycis-undecaprenyl-diphosphate synthase [(2E,6E)-farnesyl-diphosphate specific] activity"/>
    <property type="evidence" value="ECO:0007669"/>
    <property type="project" value="TreeGrafter"/>
</dbReference>
<reference evidence="3" key="1">
    <citation type="submission" date="2015-07" db="EMBL/GenBank/DDBJ databases">
        <title>Draft Genome Sequences of Anaerolinea thermolimosa IMO-1, Bellilinea caldifistulae GOMI-1, Leptolinea tardivitalis YMTK-2, Levilinea saccharolytica KIBI-1,Longilinea arvoryzae KOME-1, Previously Described as Members of the Anaerolineaceae (Chloroflexi).</title>
        <authorList>
            <person name="Sekiguchi Y."/>
            <person name="Ohashi A."/>
            <person name="Matsuura N."/>
            <person name="Tourlousse M.D."/>
        </authorList>
    </citation>
    <scope>NUCLEOTIDE SEQUENCE [LARGE SCALE GENOMIC DNA]</scope>
    <source>
        <strain evidence="3">KOME-1</strain>
    </source>
</reference>
<protein>
    <recommendedName>
        <fullName evidence="2">Isoprenyl transferase</fullName>
        <ecNumber evidence="2">2.5.1.-</ecNumber>
    </recommendedName>
</protein>
<dbReference type="GO" id="GO:0000287">
    <property type="term" value="F:magnesium ion binding"/>
    <property type="evidence" value="ECO:0007669"/>
    <property type="project" value="UniProtKB-UniRule"/>
</dbReference>
<evidence type="ECO:0000256" key="1">
    <source>
        <dbReference type="ARBA" id="ARBA00022679"/>
    </source>
</evidence>
<feature type="binding site" evidence="2">
    <location>
        <position position="43"/>
    </location>
    <ligand>
        <name>substrate</name>
    </ligand>
</feature>
<evidence type="ECO:0000256" key="2">
    <source>
        <dbReference type="HAMAP-Rule" id="MF_01139"/>
    </source>
</evidence>
<feature type="binding site" evidence="2">
    <location>
        <position position="77"/>
    </location>
    <ligand>
        <name>substrate</name>
    </ligand>
</feature>